<dbReference type="AlphaFoldDB" id="A0A934V299"/>
<accession>A0A934V299</accession>
<protein>
    <submittedName>
        <fullName evidence="1">Uncharacterized protein</fullName>
    </submittedName>
</protein>
<gene>
    <name evidence="1" type="ORF">JHE00_12395</name>
</gene>
<name>A0A934V299_9PSEU</name>
<organism evidence="1 2">
    <name type="scientific">Prauserella cavernicola</name>
    <dbReference type="NCBI Taxonomy" id="2800127"/>
    <lineage>
        <taxon>Bacteria</taxon>
        <taxon>Bacillati</taxon>
        <taxon>Actinomycetota</taxon>
        <taxon>Actinomycetes</taxon>
        <taxon>Pseudonocardiales</taxon>
        <taxon>Pseudonocardiaceae</taxon>
        <taxon>Prauserella</taxon>
    </lineage>
</organism>
<dbReference type="RefSeq" id="WP_200318020.1">
    <property type="nucleotide sequence ID" value="NZ_JAENJH010000002.1"/>
</dbReference>
<reference evidence="1" key="1">
    <citation type="submission" date="2020-12" db="EMBL/GenBank/DDBJ databases">
        <title>Prauserella sp. ASG 168, a novel actinomycete isolated from cave rock.</title>
        <authorList>
            <person name="Suriyachadkun C."/>
        </authorList>
    </citation>
    <scope>NUCLEOTIDE SEQUENCE</scope>
    <source>
        <strain evidence="1">ASG 168</strain>
    </source>
</reference>
<proteinExistence type="predicted"/>
<dbReference type="EMBL" id="JAENJH010000002">
    <property type="protein sequence ID" value="MBK1785126.1"/>
    <property type="molecule type" value="Genomic_DNA"/>
</dbReference>
<comment type="caution">
    <text evidence="1">The sequence shown here is derived from an EMBL/GenBank/DDBJ whole genome shotgun (WGS) entry which is preliminary data.</text>
</comment>
<evidence type="ECO:0000313" key="2">
    <source>
        <dbReference type="Proteomes" id="UP000635245"/>
    </source>
</evidence>
<evidence type="ECO:0000313" key="1">
    <source>
        <dbReference type="EMBL" id="MBK1785126.1"/>
    </source>
</evidence>
<sequence>MTTEMTWEFDVGVTTHELLQQGVTVAQWARVDVAASSYLEAAQLAIQMGGVVGYATDCVYVE</sequence>
<keyword evidence="2" id="KW-1185">Reference proteome</keyword>
<dbReference type="Proteomes" id="UP000635245">
    <property type="component" value="Unassembled WGS sequence"/>
</dbReference>